<dbReference type="RefSeq" id="WP_367921353.1">
    <property type="nucleotide sequence ID" value="NZ_BAABAC010000042.1"/>
</dbReference>
<protein>
    <submittedName>
        <fullName evidence="1">Beta-hydroxyacyl-ACP dehydratase</fullName>
    </submittedName>
</protein>
<dbReference type="Gene3D" id="3.10.129.10">
    <property type="entry name" value="Hotdog Thioesterase"/>
    <property type="match status" value="1"/>
</dbReference>
<dbReference type="InterPro" id="IPR029069">
    <property type="entry name" value="HotDog_dom_sf"/>
</dbReference>
<sequence>MSVQTVALVVGEALPELALPLDRTTIVATAIASQDFEDVHHDPGKANERGTPDIFMSINSTNGFLDRYVTDLFGPATRIRKVALRLGVPNFPGDTMTFSGEVAEVTDAAVTLRVAGRNARGAHVTATVTLDNPSGGNQ</sequence>
<dbReference type="Proteomes" id="UP001597229">
    <property type="component" value="Unassembled WGS sequence"/>
</dbReference>
<organism evidence="1 2">
    <name type="scientific">Nocardioides ginsengisoli</name>
    <dbReference type="NCBI Taxonomy" id="363868"/>
    <lineage>
        <taxon>Bacteria</taxon>
        <taxon>Bacillati</taxon>
        <taxon>Actinomycetota</taxon>
        <taxon>Actinomycetes</taxon>
        <taxon>Propionibacteriales</taxon>
        <taxon>Nocardioidaceae</taxon>
        <taxon>Nocardioides</taxon>
    </lineage>
</organism>
<comment type="caution">
    <text evidence="1">The sequence shown here is derived from an EMBL/GenBank/DDBJ whole genome shotgun (WGS) entry which is preliminary data.</text>
</comment>
<name>A0ABW3VZM5_9ACTN</name>
<evidence type="ECO:0000313" key="2">
    <source>
        <dbReference type="Proteomes" id="UP001597229"/>
    </source>
</evidence>
<reference evidence="2" key="1">
    <citation type="journal article" date="2019" name="Int. J. Syst. Evol. Microbiol.">
        <title>The Global Catalogue of Microorganisms (GCM) 10K type strain sequencing project: providing services to taxonomists for standard genome sequencing and annotation.</title>
        <authorList>
            <consortium name="The Broad Institute Genomics Platform"/>
            <consortium name="The Broad Institute Genome Sequencing Center for Infectious Disease"/>
            <person name="Wu L."/>
            <person name="Ma J."/>
        </authorList>
    </citation>
    <scope>NUCLEOTIDE SEQUENCE [LARGE SCALE GENOMIC DNA]</scope>
    <source>
        <strain evidence="2">CCUG 52478</strain>
    </source>
</reference>
<dbReference type="EMBL" id="JBHTLX010000008">
    <property type="protein sequence ID" value="MFD1247412.1"/>
    <property type="molecule type" value="Genomic_DNA"/>
</dbReference>
<proteinExistence type="predicted"/>
<accession>A0ABW3VZM5</accession>
<keyword evidence="2" id="KW-1185">Reference proteome</keyword>
<evidence type="ECO:0000313" key="1">
    <source>
        <dbReference type="EMBL" id="MFD1247412.1"/>
    </source>
</evidence>
<gene>
    <name evidence="1" type="ORF">ACFQ3F_06395</name>
</gene>
<dbReference type="SUPFAM" id="SSF54637">
    <property type="entry name" value="Thioesterase/thiol ester dehydrase-isomerase"/>
    <property type="match status" value="1"/>
</dbReference>